<name>A0A1A9RBQ2_EIKCO</name>
<organism evidence="1 2">
    <name type="scientific">Eikenella corrodens</name>
    <dbReference type="NCBI Taxonomy" id="539"/>
    <lineage>
        <taxon>Bacteria</taxon>
        <taxon>Pseudomonadati</taxon>
        <taxon>Pseudomonadota</taxon>
        <taxon>Betaproteobacteria</taxon>
        <taxon>Neisseriales</taxon>
        <taxon>Neisseriaceae</taxon>
        <taxon>Eikenella</taxon>
    </lineage>
</organism>
<sequence>MVLHTFLENFPWRRFGTPYETHAKGVQQNILNILAGSAVEKDYERLIDSLESQAWLVKLSPWGLKVCLALLAEEKPNKAWLLKGMRTLFEAANYSAQSPQAHAFKETKGKALKYGIFKAKLFDPAFDGRMDDEFLKITKTLDRHYLHVSVLELFAANRDLIAGLAASADAETAKQAALLAEAITNPKQYPCG</sequence>
<accession>A0A1A9RBQ2</accession>
<reference evidence="2" key="1">
    <citation type="submission" date="2016-05" db="EMBL/GenBank/DDBJ databases">
        <title>Draft genome of Corynebacterium afermentans subsp. afermentans LCDC 88199T.</title>
        <authorList>
            <person name="Bernier A.-M."/>
            <person name="Bernard K."/>
        </authorList>
    </citation>
    <scope>NUCLEOTIDE SEQUENCE [LARGE SCALE GENOMIC DNA]</scope>
    <source>
        <strain evidence="2">NML01-0328</strain>
    </source>
</reference>
<gene>
    <name evidence="1" type="ORF">A7P85_07000</name>
</gene>
<evidence type="ECO:0000313" key="2">
    <source>
        <dbReference type="Proteomes" id="UP000078003"/>
    </source>
</evidence>
<dbReference type="EMBL" id="LXSF01000007">
    <property type="protein sequence ID" value="OAM16154.1"/>
    <property type="molecule type" value="Genomic_DNA"/>
</dbReference>
<protein>
    <submittedName>
        <fullName evidence="1">Uncharacterized protein</fullName>
    </submittedName>
</protein>
<comment type="caution">
    <text evidence="1">The sequence shown here is derived from an EMBL/GenBank/DDBJ whole genome shotgun (WGS) entry which is preliminary data.</text>
</comment>
<dbReference type="Proteomes" id="UP000078003">
    <property type="component" value="Unassembled WGS sequence"/>
</dbReference>
<evidence type="ECO:0000313" key="1">
    <source>
        <dbReference type="EMBL" id="OAM16154.1"/>
    </source>
</evidence>
<dbReference type="AlphaFoldDB" id="A0A1A9RBQ2"/>
<proteinExistence type="predicted"/>